<comment type="caution">
    <text evidence="1">The sequence shown here is derived from an EMBL/GenBank/DDBJ whole genome shotgun (WGS) entry which is preliminary data.</text>
</comment>
<dbReference type="Pfam" id="PF13350">
    <property type="entry name" value="Y_phosphatase3"/>
    <property type="match status" value="1"/>
</dbReference>
<reference evidence="1" key="1">
    <citation type="journal article" date="2020" name="Stud. Mycol.">
        <title>101 Dothideomycetes genomes: a test case for predicting lifestyles and emergence of pathogens.</title>
        <authorList>
            <person name="Haridas S."/>
            <person name="Albert R."/>
            <person name="Binder M."/>
            <person name="Bloem J."/>
            <person name="Labutti K."/>
            <person name="Salamov A."/>
            <person name="Andreopoulos B."/>
            <person name="Baker S."/>
            <person name="Barry K."/>
            <person name="Bills G."/>
            <person name="Bluhm B."/>
            <person name="Cannon C."/>
            <person name="Castanera R."/>
            <person name="Culley D."/>
            <person name="Daum C."/>
            <person name="Ezra D."/>
            <person name="Gonzalez J."/>
            <person name="Henrissat B."/>
            <person name="Kuo A."/>
            <person name="Liang C."/>
            <person name="Lipzen A."/>
            <person name="Lutzoni F."/>
            <person name="Magnuson J."/>
            <person name="Mondo S."/>
            <person name="Nolan M."/>
            <person name="Ohm R."/>
            <person name="Pangilinan J."/>
            <person name="Park H.-J."/>
            <person name="Ramirez L."/>
            <person name="Alfaro M."/>
            <person name="Sun H."/>
            <person name="Tritt A."/>
            <person name="Yoshinaga Y."/>
            <person name="Zwiers L.-H."/>
            <person name="Turgeon B."/>
            <person name="Goodwin S."/>
            <person name="Spatafora J."/>
            <person name="Crous P."/>
            <person name="Grigoriev I."/>
        </authorList>
    </citation>
    <scope>NUCLEOTIDE SEQUENCE</scope>
    <source>
        <strain evidence="1">CBS 110217</strain>
    </source>
</reference>
<evidence type="ECO:0000313" key="2">
    <source>
        <dbReference type="Proteomes" id="UP000799777"/>
    </source>
</evidence>
<dbReference type="PANTHER" id="PTHR31126:SF1">
    <property type="entry name" value="TYROSINE SPECIFIC PROTEIN PHOSPHATASES DOMAIN-CONTAINING PROTEIN"/>
    <property type="match status" value="1"/>
</dbReference>
<dbReference type="GO" id="GO:0004721">
    <property type="term" value="F:phosphoprotein phosphatase activity"/>
    <property type="evidence" value="ECO:0007669"/>
    <property type="project" value="InterPro"/>
</dbReference>
<dbReference type="Gene3D" id="3.90.190.10">
    <property type="entry name" value="Protein tyrosine phosphatase superfamily"/>
    <property type="match status" value="1"/>
</dbReference>
<keyword evidence="2" id="KW-1185">Reference proteome</keyword>
<dbReference type="SUPFAM" id="SSF52799">
    <property type="entry name" value="(Phosphotyrosine protein) phosphatases II"/>
    <property type="match status" value="1"/>
</dbReference>
<proteinExistence type="predicted"/>
<evidence type="ECO:0008006" key="3">
    <source>
        <dbReference type="Google" id="ProtNLM"/>
    </source>
</evidence>
<evidence type="ECO:0000313" key="1">
    <source>
        <dbReference type="EMBL" id="KAF2035522.1"/>
    </source>
</evidence>
<dbReference type="EMBL" id="ML978157">
    <property type="protein sequence ID" value="KAF2035522.1"/>
    <property type="molecule type" value="Genomic_DNA"/>
</dbReference>
<dbReference type="Proteomes" id="UP000799777">
    <property type="component" value="Unassembled WGS sequence"/>
</dbReference>
<dbReference type="PANTHER" id="PTHR31126">
    <property type="entry name" value="TYROSINE-PROTEIN PHOSPHATASE"/>
    <property type="match status" value="1"/>
</dbReference>
<dbReference type="InterPro" id="IPR029021">
    <property type="entry name" value="Prot-tyrosine_phosphatase-like"/>
</dbReference>
<organism evidence="1 2">
    <name type="scientific">Setomelanomma holmii</name>
    <dbReference type="NCBI Taxonomy" id="210430"/>
    <lineage>
        <taxon>Eukaryota</taxon>
        <taxon>Fungi</taxon>
        <taxon>Dikarya</taxon>
        <taxon>Ascomycota</taxon>
        <taxon>Pezizomycotina</taxon>
        <taxon>Dothideomycetes</taxon>
        <taxon>Pleosporomycetidae</taxon>
        <taxon>Pleosporales</taxon>
        <taxon>Pleosporineae</taxon>
        <taxon>Phaeosphaeriaceae</taxon>
        <taxon>Setomelanomma</taxon>
    </lineage>
</organism>
<sequence>MPNFFPNADFLKTDMNIPLNNGTIHEILSAQPFIPLPKAINIRDLGLLPHSPIPPSLIYRSGSLSSVTPPSLFNLNIKTILDLRSESEVQRHPNPVPSVWIPFTKAPSPIGMSKFVEEDGVKAYKEMYCEIAEICAPGFRRAFEWVRGWVVIDGGMVVHCTGKDRTGVLSALLLSLAGASRELIAYDYTLTRIGVEPRREVLLQMLKLWNKEWTNETPGIREFVQVKGEYILAFLDAVAERYGGVRGYVRDVLVFEEDEVVAMELVLRGESGAKDGQMTA</sequence>
<dbReference type="AlphaFoldDB" id="A0A9P4LT84"/>
<protein>
    <recommendedName>
        <fullName evidence="3">Tyrosine specific protein phosphatases domain-containing protein</fullName>
    </recommendedName>
</protein>
<gene>
    <name evidence="1" type="ORF">EK21DRAFT_84573</name>
</gene>
<dbReference type="OrthoDB" id="449382at2759"/>
<accession>A0A9P4LT84</accession>
<name>A0A9P4LT84_9PLEO</name>
<dbReference type="InterPro" id="IPR026893">
    <property type="entry name" value="Tyr/Ser_Pase_IphP-type"/>
</dbReference>